<organism evidence="1 2">
    <name type="scientific">Trichonephila clavipes</name>
    <name type="common">Golden silk orbweaver</name>
    <name type="synonym">Nephila clavipes</name>
    <dbReference type="NCBI Taxonomy" id="2585209"/>
    <lineage>
        <taxon>Eukaryota</taxon>
        <taxon>Metazoa</taxon>
        <taxon>Ecdysozoa</taxon>
        <taxon>Arthropoda</taxon>
        <taxon>Chelicerata</taxon>
        <taxon>Arachnida</taxon>
        <taxon>Araneae</taxon>
        <taxon>Araneomorphae</taxon>
        <taxon>Entelegynae</taxon>
        <taxon>Araneoidea</taxon>
        <taxon>Nephilidae</taxon>
        <taxon>Trichonephila</taxon>
    </lineage>
</organism>
<gene>
    <name evidence="1" type="ORF">TNCV_4374251</name>
</gene>
<dbReference type="AlphaFoldDB" id="A0A8X6RCP8"/>
<dbReference type="EMBL" id="BMAU01021040">
    <property type="protein sequence ID" value="GFX87960.1"/>
    <property type="molecule type" value="Genomic_DNA"/>
</dbReference>
<comment type="caution">
    <text evidence="1">The sequence shown here is derived from an EMBL/GenBank/DDBJ whole genome shotgun (WGS) entry which is preliminary data.</text>
</comment>
<sequence length="75" mass="8834">MRTSAIKDLLKKWADVRAMVLEWHPNQADVSRKHLGGEQLADNDEVLHEDLLWMPYKPKEFYATGIEALTKRWNK</sequence>
<evidence type="ECO:0000313" key="1">
    <source>
        <dbReference type="EMBL" id="GFX87960.1"/>
    </source>
</evidence>
<accession>A0A8X6RCP8</accession>
<keyword evidence="2" id="KW-1185">Reference proteome</keyword>
<name>A0A8X6RCP8_TRICX</name>
<evidence type="ECO:0000313" key="2">
    <source>
        <dbReference type="Proteomes" id="UP000887159"/>
    </source>
</evidence>
<dbReference type="Proteomes" id="UP000887159">
    <property type="component" value="Unassembled WGS sequence"/>
</dbReference>
<reference evidence="1" key="1">
    <citation type="submission" date="2020-08" db="EMBL/GenBank/DDBJ databases">
        <title>Multicomponent nature underlies the extraordinary mechanical properties of spider dragline silk.</title>
        <authorList>
            <person name="Kono N."/>
            <person name="Nakamura H."/>
            <person name="Mori M."/>
            <person name="Yoshida Y."/>
            <person name="Ohtoshi R."/>
            <person name="Malay A.D."/>
            <person name="Moran D.A.P."/>
            <person name="Tomita M."/>
            <person name="Numata K."/>
            <person name="Arakawa K."/>
        </authorList>
    </citation>
    <scope>NUCLEOTIDE SEQUENCE</scope>
</reference>
<proteinExistence type="predicted"/>
<protein>
    <submittedName>
        <fullName evidence="1">Uncharacterized protein</fullName>
    </submittedName>
</protein>